<organism evidence="10 11">
    <name type="scientific">Oceanobacillus arenosus</name>
    <dbReference type="NCBI Taxonomy" id="1229153"/>
    <lineage>
        <taxon>Bacteria</taxon>
        <taxon>Bacillati</taxon>
        <taxon>Bacillota</taxon>
        <taxon>Bacilli</taxon>
        <taxon>Bacillales</taxon>
        <taxon>Bacillaceae</taxon>
        <taxon>Oceanobacillus</taxon>
    </lineage>
</organism>
<dbReference type="InterPro" id="IPR012338">
    <property type="entry name" value="Beta-lactam/transpept-like"/>
</dbReference>
<dbReference type="GO" id="GO:0071555">
    <property type="term" value="P:cell wall organization"/>
    <property type="evidence" value="ECO:0007669"/>
    <property type="project" value="TreeGrafter"/>
</dbReference>
<dbReference type="GO" id="GO:0008658">
    <property type="term" value="F:penicillin binding"/>
    <property type="evidence" value="ECO:0007669"/>
    <property type="project" value="InterPro"/>
</dbReference>
<evidence type="ECO:0000313" key="11">
    <source>
        <dbReference type="Proteomes" id="UP000257143"/>
    </source>
</evidence>
<feature type="domain" description="NTF2-like N-terminal transpeptidase" evidence="9">
    <location>
        <begin position="24"/>
        <end position="147"/>
    </location>
</feature>
<name>A0A3D8PMV0_9BACI</name>
<accession>A0A3D8PMV0</accession>
<dbReference type="Pfam" id="PF03717">
    <property type="entry name" value="PBP_dimer"/>
    <property type="match status" value="1"/>
</dbReference>
<evidence type="ECO:0000256" key="6">
    <source>
        <dbReference type="ARBA" id="ARBA00034000"/>
    </source>
</evidence>
<comment type="caution">
    <text evidence="10">The sequence shown here is derived from an EMBL/GenBank/DDBJ whole genome shotgun (WGS) entry which is preliminary data.</text>
</comment>
<comment type="similarity">
    <text evidence="3">Belongs to the transpeptidase family.</text>
</comment>
<evidence type="ECO:0000256" key="5">
    <source>
        <dbReference type="ARBA" id="ARBA00023136"/>
    </source>
</evidence>
<feature type="domain" description="Penicillin-binding protein transpeptidase" evidence="7">
    <location>
        <begin position="353"/>
        <end position="661"/>
    </location>
</feature>
<proteinExistence type="inferred from homology"/>
<dbReference type="UniPathway" id="UPA00219"/>
<comment type="catalytic activity">
    <reaction evidence="6">
        <text>Preferential cleavage: (Ac)2-L-Lys-D-Ala-|-D-Ala. Also transpeptidation of peptidyl-alanyl moieties that are N-acyl substituents of D-alanine.</text>
        <dbReference type="EC" id="3.4.16.4"/>
    </reaction>
</comment>
<keyword evidence="5" id="KW-0472">Membrane</keyword>
<comment type="subcellular location">
    <subcellularLocation>
        <location evidence="1">Membrane</location>
    </subcellularLocation>
</comment>
<dbReference type="GO" id="GO:0071972">
    <property type="term" value="F:peptidoglycan L,D-transpeptidase activity"/>
    <property type="evidence" value="ECO:0007669"/>
    <property type="project" value="TreeGrafter"/>
</dbReference>
<dbReference type="AlphaFoldDB" id="A0A3D8PMV0"/>
<dbReference type="Pfam" id="PF00905">
    <property type="entry name" value="Transpeptidase"/>
    <property type="match status" value="1"/>
</dbReference>
<dbReference type="GO" id="GO:0005886">
    <property type="term" value="C:plasma membrane"/>
    <property type="evidence" value="ECO:0007669"/>
    <property type="project" value="TreeGrafter"/>
</dbReference>
<gene>
    <name evidence="10" type="ORF">CWR48_15470</name>
</gene>
<dbReference type="GO" id="GO:0046677">
    <property type="term" value="P:response to antibiotic"/>
    <property type="evidence" value="ECO:0007669"/>
    <property type="project" value="InterPro"/>
</dbReference>
<dbReference type="SUPFAM" id="SSF56601">
    <property type="entry name" value="beta-lactamase/transpeptidase-like"/>
    <property type="match status" value="1"/>
</dbReference>
<dbReference type="GO" id="GO:0009252">
    <property type="term" value="P:peptidoglycan biosynthetic process"/>
    <property type="evidence" value="ECO:0007669"/>
    <property type="project" value="UniProtKB-UniPathway"/>
</dbReference>
<dbReference type="Gene3D" id="3.40.710.10">
    <property type="entry name" value="DD-peptidase/beta-lactamase superfamily"/>
    <property type="match status" value="1"/>
</dbReference>
<dbReference type="EMBL" id="PIOC01000023">
    <property type="protein sequence ID" value="RDW17002.1"/>
    <property type="molecule type" value="Genomic_DNA"/>
</dbReference>
<reference evidence="11" key="1">
    <citation type="submission" date="2017-11" db="EMBL/GenBank/DDBJ databases">
        <authorList>
            <person name="Zhu W."/>
        </authorList>
    </citation>
    <scope>NUCLEOTIDE SEQUENCE [LARGE SCALE GENOMIC DNA]</scope>
    <source>
        <strain evidence="11">CAU 1183</strain>
    </source>
</reference>
<comment type="pathway">
    <text evidence="2">Cell wall biogenesis; peptidoglycan biosynthesis.</text>
</comment>
<dbReference type="InterPro" id="IPR007887">
    <property type="entry name" value="MecA_N"/>
</dbReference>
<evidence type="ECO:0000256" key="2">
    <source>
        <dbReference type="ARBA" id="ARBA00004752"/>
    </source>
</evidence>
<dbReference type="SUPFAM" id="SSF56519">
    <property type="entry name" value="Penicillin binding protein dimerisation domain"/>
    <property type="match status" value="1"/>
</dbReference>
<dbReference type="RefSeq" id="WP_115774232.1">
    <property type="nucleotide sequence ID" value="NZ_PIOC01000023.1"/>
</dbReference>
<dbReference type="Proteomes" id="UP000257143">
    <property type="component" value="Unassembled WGS sequence"/>
</dbReference>
<protein>
    <recommendedName>
        <fullName evidence="4">serine-type D-Ala-D-Ala carboxypeptidase</fullName>
        <ecNumber evidence="4">3.4.16.4</ecNumber>
    </recommendedName>
</protein>
<evidence type="ECO:0000256" key="1">
    <source>
        <dbReference type="ARBA" id="ARBA00004370"/>
    </source>
</evidence>
<evidence type="ECO:0000259" key="7">
    <source>
        <dbReference type="Pfam" id="PF00905"/>
    </source>
</evidence>
<dbReference type="OrthoDB" id="9766847at2"/>
<dbReference type="InterPro" id="IPR005311">
    <property type="entry name" value="PBP_dimer"/>
</dbReference>
<dbReference type="GO" id="GO:0009002">
    <property type="term" value="F:serine-type D-Ala-D-Ala carboxypeptidase activity"/>
    <property type="evidence" value="ECO:0007669"/>
    <property type="project" value="UniProtKB-EC"/>
</dbReference>
<evidence type="ECO:0000256" key="3">
    <source>
        <dbReference type="ARBA" id="ARBA00007171"/>
    </source>
</evidence>
<dbReference type="InterPro" id="IPR001460">
    <property type="entry name" value="PCN-bd_Tpept"/>
</dbReference>
<evidence type="ECO:0000256" key="4">
    <source>
        <dbReference type="ARBA" id="ARBA00012448"/>
    </source>
</evidence>
<keyword evidence="11" id="KW-1185">Reference proteome</keyword>
<evidence type="ECO:0000259" key="9">
    <source>
        <dbReference type="Pfam" id="PF05223"/>
    </source>
</evidence>
<dbReference type="InterPro" id="IPR036138">
    <property type="entry name" value="PBP_dimer_sf"/>
</dbReference>
<sequence>MKKWLVLFILLLFVLVGCSKEQVTPNERFEAYVANWNVLDMKEMYNLFSAEAKEAYPSEQSVERQQKIYDDLQVSDIAVSYEALDEKNLKIAMDEGKATIPFTVKMETVAGPISFDYDATLVQEGEEEKNWFVQWDAGFIFPDLKDGGEINFHTTTPVRGEILDRNQMPLALNDIVYEVGIVPERLGENPEANKEKIAKALNISMESIDKALSAGWVEANLFVPIKRIYDKDLLPQLLQIDGISSQEVSGRVYPAGEAAAHLVGYVGQVTAEDLEKHEPGVYSANDVIGKRGLEQLYEDRLKGESGVQITISKENEEDTILAEKPVKNGENVSVTIDINTQEKVYASYDGDSGTTAAINPKTGETLALVSSPSFDPNEILYGTTSNMWETLQNDPKNPLLNRFSATYAPGSVIKPVTASIGLQNGTIIPDEGIEINGLTWSNGSGWGDYKVRRVSTSNGPVDLQDSLVRSDNIYYAMKAIEMGSDAFVAGMEQFGFSDPLPYEYPITASSVSTSGTIEDEVQLANSGYGQGQLEVSALHIASTYTTFLNVGNMIKPTLLTTEETGQIWQKGLITADQANVIQEALRAVVTEPNGTAHKANDADFPIAGKTGTAELKLTSEQGGPENSWFVAYPYDSQEILVAMMIEETQEKGSSYIVEKMKNLLTEIK</sequence>
<dbReference type="SUPFAM" id="SSF54427">
    <property type="entry name" value="NTF2-like"/>
    <property type="match status" value="1"/>
</dbReference>
<dbReference type="PANTHER" id="PTHR30627">
    <property type="entry name" value="PEPTIDOGLYCAN D,D-TRANSPEPTIDASE"/>
    <property type="match status" value="1"/>
</dbReference>
<dbReference type="InterPro" id="IPR032710">
    <property type="entry name" value="NTF2-like_dom_sf"/>
</dbReference>
<dbReference type="InterPro" id="IPR050515">
    <property type="entry name" value="Beta-lactam/transpept"/>
</dbReference>
<evidence type="ECO:0000259" key="8">
    <source>
        <dbReference type="Pfam" id="PF03717"/>
    </source>
</evidence>
<evidence type="ECO:0000313" key="10">
    <source>
        <dbReference type="EMBL" id="RDW17002.1"/>
    </source>
</evidence>
<dbReference type="PANTHER" id="PTHR30627:SF25">
    <property type="entry name" value="PENICILLIN-BINDING PROTEIN 3"/>
    <property type="match status" value="1"/>
</dbReference>
<dbReference type="Gene3D" id="3.10.450.100">
    <property type="entry name" value="NTF2-like, domain 1"/>
    <property type="match status" value="1"/>
</dbReference>
<dbReference type="Gene3D" id="3.30.1390.30">
    <property type="entry name" value="Penicillin-binding protein 2a, domain 3"/>
    <property type="match status" value="1"/>
</dbReference>
<feature type="domain" description="Penicillin-binding protein dimerisation" evidence="8">
    <location>
        <begin position="155"/>
        <end position="312"/>
    </location>
</feature>
<dbReference type="PROSITE" id="PS51257">
    <property type="entry name" value="PROKAR_LIPOPROTEIN"/>
    <property type="match status" value="1"/>
</dbReference>
<dbReference type="EC" id="3.4.16.4" evidence="4"/>
<dbReference type="Gene3D" id="3.90.1310.10">
    <property type="entry name" value="Penicillin-binding protein 2a (Domain 2)"/>
    <property type="match status" value="1"/>
</dbReference>
<dbReference type="Pfam" id="PF05223">
    <property type="entry name" value="MecA_N"/>
    <property type="match status" value="1"/>
</dbReference>